<keyword evidence="1" id="KW-0732">Signal</keyword>
<feature type="domain" description="CBM6" evidence="2">
    <location>
        <begin position="4"/>
        <end position="138"/>
    </location>
</feature>
<dbReference type="SUPFAM" id="SSF51120">
    <property type="entry name" value="beta-Roll"/>
    <property type="match status" value="1"/>
</dbReference>
<protein>
    <submittedName>
        <fullName evidence="3">Carbohydrate-binding protein</fullName>
    </submittedName>
</protein>
<dbReference type="InterPro" id="IPR006584">
    <property type="entry name" value="Cellulose-bd_IV"/>
</dbReference>
<dbReference type="PANTHER" id="PTHR30383:SF5">
    <property type="entry name" value="SGNH HYDROLASE-TYPE ESTERASE DOMAIN-CONTAINING PROTEIN"/>
    <property type="match status" value="1"/>
</dbReference>
<organism evidence="3 4">
    <name type="scientific">Plectonema cf. radiosum LEGE 06105</name>
    <dbReference type="NCBI Taxonomy" id="945769"/>
    <lineage>
        <taxon>Bacteria</taxon>
        <taxon>Bacillati</taxon>
        <taxon>Cyanobacteriota</taxon>
        <taxon>Cyanophyceae</taxon>
        <taxon>Oscillatoriophycideae</taxon>
        <taxon>Oscillatoriales</taxon>
        <taxon>Microcoleaceae</taxon>
        <taxon>Plectonema</taxon>
    </lineage>
</organism>
<dbReference type="InterPro" id="IPR008979">
    <property type="entry name" value="Galactose-bd-like_sf"/>
</dbReference>
<dbReference type="Gene3D" id="3.40.50.1110">
    <property type="entry name" value="SGNH hydrolase"/>
    <property type="match status" value="1"/>
</dbReference>
<evidence type="ECO:0000313" key="4">
    <source>
        <dbReference type="Proteomes" id="UP000620559"/>
    </source>
</evidence>
<dbReference type="Gene3D" id="2.150.10.10">
    <property type="entry name" value="Serralysin-like metalloprotease, C-terminal"/>
    <property type="match status" value="1"/>
</dbReference>
<name>A0A8J7JYN3_9CYAN</name>
<dbReference type="InterPro" id="IPR013830">
    <property type="entry name" value="SGNH_hydro"/>
</dbReference>
<dbReference type="EMBL" id="JADEWL010000004">
    <property type="protein sequence ID" value="MBE9211501.1"/>
    <property type="molecule type" value="Genomic_DNA"/>
</dbReference>
<dbReference type="Proteomes" id="UP000620559">
    <property type="component" value="Unassembled WGS sequence"/>
</dbReference>
<evidence type="ECO:0000259" key="2">
    <source>
        <dbReference type="PROSITE" id="PS51175"/>
    </source>
</evidence>
<dbReference type="PRINTS" id="PR00313">
    <property type="entry name" value="CABNDNGRPT"/>
</dbReference>
<dbReference type="InterPro" id="IPR001343">
    <property type="entry name" value="Hemolysn_Ca-bd"/>
</dbReference>
<dbReference type="CDD" id="cd04080">
    <property type="entry name" value="CBM6_cellulase-like"/>
    <property type="match status" value="1"/>
</dbReference>
<dbReference type="CDD" id="cd01833">
    <property type="entry name" value="XynB_like"/>
    <property type="match status" value="1"/>
</dbReference>
<dbReference type="RefSeq" id="WP_193916521.1">
    <property type="nucleotide sequence ID" value="NZ_JADEWL010000004.1"/>
</dbReference>
<dbReference type="PROSITE" id="PS51175">
    <property type="entry name" value="CBM6"/>
    <property type="match status" value="1"/>
</dbReference>
<keyword evidence="4" id="KW-1185">Reference proteome</keyword>
<dbReference type="Pfam" id="PF13472">
    <property type="entry name" value="Lipase_GDSL_2"/>
    <property type="match status" value="1"/>
</dbReference>
<gene>
    <name evidence="3" type="ORF">IQ247_02000</name>
</gene>
<dbReference type="SMART" id="SM00606">
    <property type="entry name" value="CBD_IV"/>
    <property type="match status" value="1"/>
</dbReference>
<accession>A0A8J7JYN3</accession>
<evidence type="ECO:0000313" key="3">
    <source>
        <dbReference type="EMBL" id="MBE9211501.1"/>
    </source>
</evidence>
<evidence type="ECO:0000256" key="1">
    <source>
        <dbReference type="ARBA" id="ARBA00022729"/>
    </source>
</evidence>
<dbReference type="SUPFAM" id="SSF49785">
    <property type="entry name" value="Galactose-binding domain-like"/>
    <property type="match status" value="1"/>
</dbReference>
<dbReference type="InterPro" id="IPR051532">
    <property type="entry name" value="Ester_Hydrolysis_Enzymes"/>
</dbReference>
<dbReference type="SUPFAM" id="SSF52266">
    <property type="entry name" value="SGNH hydrolase"/>
    <property type="match status" value="1"/>
</dbReference>
<reference evidence="3" key="1">
    <citation type="submission" date="2020-10" db="EMBL/GenBank/DDBJ databases">
        <authorList>
            <person name="Castelo-Branco R."/>
            <person name="Eusebio N."/>
            <person name="Adriana R."/>
            <person name="Vieira A."/>
            <person name="Brugerolle De Fraissinette N."/>
            <person name="Rezende De Castro R."/>
            <person name="Schneider M.P."/>
            <person name="Vasconcelos V."/>
            <person name="Leao P.N."/>
        </authorList>
    </citation>
    <scope>NUCLEOTIDE SEQUENCE</scope>
    <source>
        <strain evidence="3">LEGE 06105</strain>
    </source>
</reference>
<dbReference type="AlphaFoldDB" id="A0A8J7JYN3"/>
<dbReference type="Pfam" id="PF00353">
    <property type="entry name" value="HemolysinCabind"/>
    <property type="match status" value="1"/>
</dbReference>
<dbReference type="Gene3D" id="2.60.120.260">
    <property type="entry name" value="Galactose-binding domain-like"/>
    <property type="match status" value="1"/>
</dbReference>
<dbReference type="InterPro" id="IPR005084">
    <property type="entry name" value="CBM6"/>
</dbReference>
<dbReference type="Pfam" id="PF03422">
    <property type="entry name" value="CBM_6"/>
    <property type="match status" value="1"/>
</dbReference>
<dbReference type="GO" id="GO:0005509">
    <property type="term" value="F:calcium ion binding"/>
    <property type="evidence" value="ECO:0007669"/>
    <property type="project" value="InterPro"/>
</dbReference>
<dbReference type="PANTHER" id="PTHR30383">
    <property type="entry name" value="THIOESTERASE 1/PROTEASE 1/LYSOPHOSPHOLIPASE L1"/>
    <property type="match status" value="1"/>
</dbReference>
<dbReference type="InterPro" id="IPR011049">
    <property type="entry name" value="Serralysin-like_metalloprot_C"/>
</dbReference>
<dbReference type="InterPro" id="IPR036514">
    <property type="entry name" value="SGNH_hydro_sf"/>
</dbReference>
<proteinExistence type="predicted"/>
<dbReference type="GO" id="GO:0004622">
    <property type="term" value="F:phosphatidylcholine lysophospholipase activity"/>
    <property type="evidence" value="ECO:0007669"/>
    <property type="project" value="TreeGrafter"/>
</dbReference>
<sequence>MNSIRIEAENYKYGIDNTLGNSGGEYRFDDVDIAYSNDVDGGYSLGWIEPGEWLTYDVTVPISGVYKLVSRVASAVDENHNFQATIAGKQENFNFGNTGGWWNWQDVASNTFSLDAGSYEMRLDMFSSSFNLNYLELVPISTVNNNNLIDGGTGNSSFSGSNGIDTITYDAANSGIFADLNTGKVTHKFTTNSAQPLKIMPLGDSNTEGWGSWDLGAYRDDLWQSFINNNLNVDFVGPHATGTEGFDRDNAGFSGWRIGDITNAVDGWLNDAQPDVVLLMIGTNDILREDDMSTAPSRLNNLIDKITYQLPNTQLLVSSIPPISRTEEQQQQVITFNSHIPGIADSKPAFGKDVTFVDIFSGLTSNDLQDGVHLTVEGYNKVADIWYDAIINKNTPEDSLSNIENIIGSRYDDVIIGNDGANTIKGGFGNDTLTGGGGSDNFVLASREGIDTITDFVIGEDYLVLSSGLNLQDITANQGIGNNLNDTWISHKGETLALLTGIEAGSVSFLDFA</sequence>
<comment type="caution">
    <text evidence="3">The sequence shown here is derived from an EMBL/GenBank/DDBJ whole genome shotgun (WGS) entry which is preliminary data.</text>
</comment>
<dbReference type="GO" id="GO:0030246">
    <property type="term" value="F:carbohydrate binding"/>
    <property type="evidence" value="ECO:0007669"/>
    <property type="project" value="InterPro"/>
</dbReference>